<protein>
    <submittedName>
        <fullName evidence="2">Uncharacterized protein</fullName>
    </submittedName>
</protein>
<feature type="transmembrane region" description="Helical" evidence="1">
    <location>
        <begin position="28"/>
        <end position="47"/>
    </location>
</feature>
<dbReference type="EMBL" id="BARS01031980">
    <property type="protein sequence ID" value="GAG24302.1"/>
    <property type="molecule type" value="Genomic_DNA"/>
</dbReference>
<keyword evidence="1" id="KW-0812">Transmembrane</keyword>
<evidence type="ECO:0000256" key="1">
    <source>
        <dbReference type="SAM" id="Phobius"/>
    </source>
</evidence>
<comment type="caution">
    <text evidence="2">The sequence shown here is derived from an EMBL/GenBank/DDBJ whole genome shotgun (WGS) entry which is preliminary data.</text>
</comment>
<feature type="transmembrane region" description="Helical" evidence="1">
    <location>
        <begin position="91"/>
        <end position="110"/>
    </location>
</feature>
<dbReference type="AlphaFoldDB" id="X0WM56"/>
<reference evidence="2" key="1">
    <citation type="journal article" date="2014" name="Front. Microbiol.">
        <title>High frequency of phylogenetically diverse reductive dehalogenase-homologous genes in deep subseafloor sedimentary metagenomes.</title>
        <authorList>
            <person name="Kawai M."/>
            <person name="Futagami T."/>
            <person name="Toyoda A."/>
            <person name="Takaki Y."/>
            <person name="Nishi S."/>
            <person name="Hori S."/>
            <person name="Arai W."/>
            <person name="Tsubouchi T."/>
            <person name="Morono Y."/>
            <person name="Uchiyama I."/>
            <person name="Ito T."/>
            <person name="Fujiyama A."/>
            <person name="Inagaki F."/>
            <person name="Takami H."/>
        </authorList>
    </citation>
    <scope>NUCLEOTIDE SEQUENCE</scope>
    <source>
        <strain evidence="2">Expedition CK06-06</strain>
    </source>
</reference>
<name>X0WM56_9ZZZZ</name>
<organism evidence="2">
    <name type="scientific">marine sediment metagenome</name>
    <dbReference type="NCBI Taxonomy" id="412755"/>
    <lineage>
        <taxon>unclassified sequences</taxon>
        <taxon>metagenomes</taxon>
        <taxon>ecological metagenomes</taxon>
    </lineage>
</organism>
<accession>X0WM56</accession>
<sequence length="177" mass="19492">MNRFNAITSALFDPLLAPFGEEHAWFDLVFWSVAGGIVALIVYRYVSNQGGIQRTKNAIKVHLLEIRLFKDDIAVVLGATARILWKNALYLGHNILPMLVMIVPMMTILFQLEARYAHDPLPVGSVNLLIVKLDGRQPGVPDTATGLAEAVRLEIPAGLSLDAPPVRTAEGEIAWRL</sequence>
<evidence type="ECO:0000313" key="2">
    <source>
        <dbReference type="EMBL" id="GAG24302.1"/>
    </source>
</evidence>
<proteinExistence type="predicted"/>
<keyword evidence="1" id="KW-0472">Membrane</keyword>
<keyword evidence="1" id="KW-1133">Transmembrane helix</keyword>
<gene>
    <name evidence="2" type="ORF">S01H1_49696</name>
</gene>
<feature type="non-terminal residue" evidence="2">
    <location>
        <position position="177"/>
    </location>
</feature>